<keyword evidence="5" id="KW-0810">Translation regulation</keyword>
<dbReference type="SUPFAM" id="SSF54211">
    <property type="entry name" value="Ribosomal protein S5 domain 2-like"/>
    <property type="match status" value="1"/>
</dbReference>
<dbReference type="InterPro" id="IPR006575">
    <property type="entry name" value="RWD_dom"/>
</dbReference>
<dbReference type="GO" id="GO:0006446">
    <property type="term" value="P:regulation of translational initiation"/>
    <property type="evidence" value="ECO:0007669"/>
    <property type="project" value="TreeGrafter"/>
</dbReference>
<evidence type="ECO:0000256" key="6">
    <source>
        <dbReference type="ARBA" id="ARBA00023016"/>
    </source>
</evidence>
<sequence>MTSTPETVDDLIAQLSADADPARESIASELGVLQSIYGEEAVKIWRPSRSGSQSPPDRSVQAASPRAEPGTIRYEVTLSIETPDDEGSSHPVTILVSLPPTYPSSAPPQLQLLSRYIGPYGVDAPLFGTVLRTYISRGAVEWTPGAECVFDGLEWVKERCTEWLGERMSEKKVSELLRGDERHGNEVGEHGNPQQDTESGNTRVARTVPDAPAEMPPGITIIEAEPIVDRKSAFVGRACRITDPSQVPLILAHLMSDRKIARAAHPIINAWRCRVGNVLHQDNDDDGETAAGGRLAHLLQILEVENVLVIVTRYFGGIHLGPDRFKHINQAARNALELGGFLDVPEDTHSGRRQGKGRGGAVKR</sequence>
<dbReference type="Pfam" id="PF01205">
    <property type="entry name" value="Impact_N"/>
    <property type="match status" value="1"/>
</dbReference>
<dbReference type="GO" id="GO:0140469">
    <property type="term" value="P:GCN2-mediated signaling"/>
    <property type="evidence" value="ECO:0007669"/>
    <property type="project" value="TreeGrafter"/>
</dbReference>
<evidence type="ECO:0000256" key="5">
    <source>
        <dbReference type="ARBA" id="ARBA00022845"/>
    </source>
</evidence>
<feature type="compositionally biased region" description="Polar residues" evidence="7">
    <location>
        <begin position="192"/>
        <end position="203"/>
    </location>
</feature>
<accession>A0A5C3P042</accession>
<keyword evidence="10" id="KW-1185">Reference proteome</keyword>
<dbReference type="SMART" id="SM00591">
    <property type="entry name" value="RWD"/>
    <property type="match status" value="1"/>
</dbReference>
<evidence type="ECO:0000256" key="3">
    <source>
        <dbReference type="ARBA" id="ARBA00022490"/>
    </source>
</evidence>
<dbReference type="PANTHER" id="PTHR16301">
    <property type="entry name" value="IMPACT-RELATED"/>
    <property type="match status" value="1"/>
</dbReference>
<dbReference type="InterPro" id="IPR016135">
    <property type="entry name" value="UBQ-conjugating_enzyme/RWD"/>
</dbReference>
<dbReference type="PROSITE" id="PS50908">
    <property type="entry name" value="RWD"/>
    <property type="match status" value="1"/>
</dbReference>
<dbReference type="AlphaFoldDB" id="A0A5C3P042"/>
<protein>
    <submittedName>
        <fullName evidence="9">UPF0029-domain-containing protein</fullName>
    </submittedName>
</protein>
<dbReference type="Pfam" id="PF05773">
    <property type="entry name" value="RWD"/>
    <property type="match status" value="1"/>
</dbReference>
<dbReference type="Gene3D" id="3.30.230.30">
    <property type="entry name" value="Impact, N-terminal domain"/>
    <property type="match status" value="1"/>
</dbReference>
<feature type="region of interest" description="Disordered" evidence="7">
    <location>
        <begin position="46"/>
        <end position="67"/>
    </location>
</feature>
<dbReference type="EMBL" id="ML211432">
    <property type="protein sequence ID" value="TFK82974.1"/>
    <property type="molecule type" value="Genomic_DNA"/>
</dbReference>
<dbReference type="InterPro" id="IPR036956">
    <property type="entry name" value="Impact_N_sf"/>
</dbReference>
<dbReference type="STRING" id="1314778.A0A5C3P042"/>
<feature type="region of interest" description="Disordered" evidence="7">
    <location>
        <begin position="181"/>
        <end position="203"/>
    </location>
</feature>
<dbReference type="PANTHER" id="PTHR16301:SF24">
    <property type="entry name" value="RWD DOMAIN-CONTAINING PROTEIN"/>
    <property type="match status" value="1"/>
</dbReference>
<gene>
    <name evidence="9" type="ORF">K466DRAFT_529634</name>
</gene>
<dbReference type="InterPro" id="IPR020568">
    <property type="entry name" value="Ribosomal_Su5_D2-typ_SF"/>
</dbReference>
<dbReference type="FunCoup" id="A0A5C3P042">
    <property type="interactions" value="348"/>
</dbReference>
<reference evidence="9 10" key="1">
    <citation type="journal article" date="2019" name="Nat. Ecol. Evol.">
        <title>Megaphylogeny resolves global patterns of mushroom evolution.</title>
        <authorList>
            <person name="Varga T."/>
            <person name="Krizsan K."/>
            <person name="Foldi C."/>
            <person name="Dima B."/>
            <person name="Sanchez-Garcia M."/>
            <person name="Sanchez-Ramirez S."/>
            <person name="Szollosi G.J."/>
            <person name="Szarkandi J.G."/>
            <person name="Papp V."/>
            <person name="Albert L."/>
            <person name="Andreopoulos W."/>
            <person name="Angelini C."/>
            <person name="Antonin V."/>
            <person name="Barry K.W."/>
            <person name="Bougher N.L."/>
            <person name="Buchanan P."/>
            <person name="Buyck B."/>
            <person name="Bense V."/>
            <person name="Catcheside P."/>
            <person name="Chovatia M."/>
            <person name="Cooper J."/>
            <person name="Damon W."/>
            <person name="Desjardin D."/>
            <person name="Finy P."/>
            <person name="Geml J."/>
            <person name="Haridas S."/>
            <person name="Hughes K."/>
            <person name="Justo A."/>
            <person name="Karasinski D."/>
            <person name="Kautmanova I."/>
            <person name="Kiss B."/>
            <person name="Kocsube S."/>
            <person name="Kotiranta H."/>
            <person name="LaButti K.M."/>
            <person name="Lechner B.E."/>
            <person name="Liimatainen K."/>
            <person name="Lipzen A."/>
            <person name="Lukacs Z."/>
            <person name="Mihaltcheva S."/>
            <person name="Morgado L.N."/>
            <person name="Niskanen T."/>
            <person name="Noordeloos M.E."/>
            <person name="Ohm R.A."/>
            <person name="Ortiz-Santana B."/>
            <person name="Ovrebo C."/>
            <person name="Racz N."/>
            <person name="Riley R."/>
            <person name="Savchenko A."/>
            <person name="Shiryaev A."/>
            <person name="Soop K."/>
            <person name="Spirin V."/>
            <person name="Szebenyi C."/>
            <person name="Tomsovsky M."/>
            <person name="Tulloss R.E."/>
            <person name="Uehling J."/>
            <person name="Grigoriev I.V."/>
            <person name="Vagvolgyi C."/>
            <person name="Papp T."/>
            <person name="Martin F.M."/>
            <person name="Miettinen O."/>
            <person name="Hibbett D.S."/>
            <person name="Nagy L.G."/>
        </authorList>
    </citation>
    <scope>NUCLEOTIDE SEQUENCE [LARGE SCALE GENOMIC DNA]</scope>
    <source>
        <strain evidence="9 10">HHB13444</strain>
    </source>
</reference>
<evidence type="ECO:0000313" key="10">
    <source>
        <dbReference type="Proteomes" id="UP000308197"/>
    </source>
</evidence>
<dbReference type="GO" id="GO:0005737">
    <property type="term" value="C:cytoplasm"/>
    <property type="evidence" value="ECO:0007669"/>
    <property type="project" value="UniProtKB-SubCell"/>
</dbReference>
<keyword evidence="6" id="KW-0346">Stress response</keyword>
<evidence type="ECO:0000313" key="9">
    <source>
        <dbReference type="EMBL" id="TFK82974.1"/>
    </source>
</evidence>
<dbReference type="InParanoid" id="A0A5C3P042"/>
<name>A0A5C3P042_9APHY</name>
<dbReference type="InterPro" id="IPR023582">
    <property type="entry name" value="Impact"/>
</dbReference>
<dbReference type="Gene3D" id="3.10.110.10">
    <property type="entry name" value="Ubiquitin Conjugating Enzyme"/>
    <property type="match status" value="1"/>
</dbReference>
<evidence type="ECO:0000256" key="7">
    <source>
        <dbReference type="SAM" id="MobiDB-lite"/>
    </source>
</evidence>
<evidence type="ECO:0000259" key="8">
    <source>
        <dbReference type="PROSITE" id="PS50908"/>
    </source>
</evidence>
<dbReference type="Proteomes" id="UP000308197">
    <property type="component" value="Unassembled WGS sequence"/>
</dbReference>
<keyword evidence="4" id="KW-0678">Repressor</keyword>
<dbReference type="InterPro" id="IPR001498">
    <property type="entry name" value="Impact_N"/>
</dbReference>
<dbReference type="SUPFAM" id="SSF54495">
    <property type="entry name" value="UBC-like"/>
    <property type="match status" value="1"/>
</dbReference>
<feature type="domain" description="RWD" evidence="8">
    <location>
        <begin position="28"/>
        <end position="163"/>
    </location>
</feature>
<keyword evidence="3" id="KW-0963">Cytoplasm</keyword>
<evidence type="ECO:0000256" key="1">
    <source>
        <dbReference type="ARBA" id="ARBA00004496"/>
    </source>
</evidence>
<comment type="similarity">
    <text evidence="2">Belongs to the IMPACT family.</text>
</comment>
<organism evidence="9 10">
    <name type="scientific">Polyporus arcularius HHB13444</name>
    <dbReference type="NCBI Taxonomy" id="1314778"/>
    <lineage>
        <taxon>Eukaryota</taxon>
        <taxon>Fungi</taxon>
        <taxon>Dikarya</taxon>
        <taxon>Basidiomycota</taxon>
        <taxon>Agaricomycotina</taxon>
        <taxon>Agaricomycetes</taxon>
        <taxon>Polyporales</taxon>
        <taxon>Polyporaceae</taxon>
        <taxon>Polyporus</taxon>
    </lineage>
</organism>
<proteinExistence type="inferred from homology"/>
<evidence type="ECO:0000256" key="4">
    <source>
        <dbReference type="ARBA" id="ARBA00022491"/>
    </source>
</evidence>
<comment type="subcellular location">
    <subcellularLocation>
        <location evidence="1">Cytoplasm</location>
    </subcellularLocation>
</comment>
<evidence type="ECO:0000256" key="2">
    <source>
        <dbReference type="ARBA" id="ARBA00007665"/>
    </source>
</evidence>